<sequence length="639" mass="74113">MAATARFGGRALVDQESMTLFSGDRETARMNEIRSNIQYVRNRWGDHDEYTKLKNMIRHRILSKAQSLQTRKLIEKLLSGFNDWADINYQRPHSKSDDIDNERLAAIELYCSEEGYNLIFILMNNALRNPVESSDELLIAATLVEHLTIELYNLRLSNIGDTRYANYQGITYRGIAVTSELAQAYRSLADEEDISNRHFSVPLSFMSSSTDRKTMEHFAQKDLDKHPHLEPFEMTIHIYGLDHQLLQRYSQKYKSSVVTSICAMPVAQISEYAEKEILLRGPAFHVISMYTIQEQGRNVHRLEVVMLNSNRDHGSEHGSNDGDKQVQRQFFLQVILASRYEVCAELAKRYSAKDAEEYVKLARIARQRIEEADPNESTLSKLPQTNTSLDHVKEATRVTWLGCSFFRSYPRHYANLRLAWQNTITGGCWRDIIKLLQKDYSWKRVEWFNVAKLRNTEEEELEQDNGFTLLHKLAVRESPSELDFEERSAWRQVIQELTGSGAWRSLRTFDDSSKTALEIAKENGRSELIDVLTPHIYHRTSEAVLKKLSSKLHRLMKEHAGTYTDILPQIDKHDFRMPQLSTLTELKKPEMWIPIPHMYGGFLIDLEVNILHVTIFKRVFGATHQEHLEYYLSGSEESL</sequence>
<accession>A0AAD4L484</accession>
<dbReference type="EMBL" id="JAJTJA010000002">
    <property type="protein sequence ID" value="KAH8703272.1"/>
    <property type="molecule type" value="Genomic_DNA"/>
</dbReference>
<reference evidence="1" key="1">
    <citation type="submission" date="2021-12" db="EMBL/GenBank/DDBJ databases">
        <title>Convergent genome expansion in fungi linked to evolution of root-endophyte symbiosis.</title>
        <authorList>
            <consortium name="DOE Joint Genome Institute"/>
            <person name="Ke Y.-H."/>
            <person name="Bonito G."/>
            <person name="Liao H.-L."/>
            <person name="Looney B."/>
            <person name="Rojas-Flechas A."/>
            <person name="Nash J."/>
            <person name="Hameed K."/>
            <person name="Schadt C."/>
            <person name="Martin F."/>
            <person name="Crous P.W."/>
            <person name="Miettinen O."/>
            <person name="Magnuson J.K."/>
            <person name="Labbe J."/>
            <person name="Jacobson D."/>
            <person name="Doktycz M.J."/>
            <person name="Veneault-Fourrey C."/>
            <person name="Kuo A."/>
            <person name="Mondo S."/>
            <person name="Calhoun S."/>
            <person name="Riley R."/>
            <person name="Ohm R."/>
            <person name="LaButti K."/>
            <person name="Andreopoulos B."/>
            <person name="Pangilinan J."/>
            <person name="Nolan M."/>
            <person name="Tritt A."/>
            <person name="Clum A."/>
            <person name="Lipzen A."/>
            <person name="Daum C."/>
            <person name="Barry K."/>
            <person name="Grigoriev I.V."/>
            <person name="Vilgalys R."/>
        </authorList>
    </citation>
    <scope>NUCLEOTIDE SEQUENCE</scope>
    <source>
        <strain evidence="1">PMI_201</strain>
    </source>
</reference>
<name>A0AAD4L484_9EURO</name>
<protein>
    <submittedName>
        <fullName evidence="1">Uncharacterized protein</fullName>
    </submittedName>
</protein>
<dbReference type="SUPFAM" id="SSF56399">
    <property type="entry name" value="ADP-ribosylation"/>
    <property type="match status" value="1"/>
</dbReference>
<gene>
    <name evidence="1" type="ORF">BGW36DRAFT_354700</name>
</gene>
<comment type="caution">
    <text evidence="1">The sequence shown here is derived from an EMBL/GenBank/DDBJ whole genome shotgun (WGS) entry which is preliminary data.</text>
</comment>
<evidence type="ECO:0000313" key="2">
    <source>
        <dbReference type="Proteomes" id="UP001201262"/>
    </source>
</evidence>
<keyword evidence="2" id="KW-1185">Reference proteome</keyword>
<dbReference type="GeneID" id="70243840"/>
<organism evidence="1 2">
    <name type="scientific">Talaromyces proteolyticus</name>
    <dbReference type="NCBI Taxonomy" id="1131652"/>
    <lineage>
        <taxon>Eukaryota</taxon>
        <taxon>Fungi</taxon>
        <taxon>Dikarya</taxon>
        <taxon>Ascomycota</taxon>
        <taxon>Pezizomycotina</taxon>
        <taxon>Eurotiomycetes</taxon>
        <taxon>Eurotiomycetidae</taxon>
        <taxon>Eurotiales</taxon>
        <taxon>Trichocomaceae</taxon>
        <taxon>Talaromyces</taxon>
        <taxon>Talaromyces sect. Bacilispori</taxon>
    </lineage>
</organism>
<evidence type="ECO:0000313" key="1">
    <source>
        <dbReference type="EMBL" id="KAH8703272.1"/>
    </source>
</evidence>
<dbReference type="Proteomes" id="UP001201262">
    <property type="component" value="Unassembled WGS sequence"/>
</dbReference>
<dbReference type="Gene3D" id="3.90.176.10">
    <property type="entry name" value="Toxin ADP-ribosyltransferase, Chain A, domain 1"/>
    <property type="match status" value="1"/>
</dbReference>
<dbReference type="AlphaFoldDB" id="A0AAD4L484"/>
<proteinExistence type="predicted"/>
<dbReference type="RefSeq" id="XP_046076290.1">
    <property type="nucleotide sequence ID" value="XM_046213553.1"/>
</dbReference>